<evidence type="ECO:0000313" key="3">
    <source>
        <dbReference type="EMBL" id="KAL0298209.1"/>
    </source>
</evidence>
<accession>A0AAW2JVG7</accession>
<dbReference type="EMBL" id="JACGWK010000464">
    <property type="protein sequence ID" value="KAL0298209.1"/>
    <property type="molecule type" value="Genomic_DNA"/>
</dbReference>
<protein>
    <submittedName>
        <fullName evidence="3">Retrovirus-related Pol polyprotein from transposon opus</fullName>
    </submittedName>
</protein>
<dbReference type="Pfam" id="PF00078">
    <property type="entry name" value="RVT_1"/>
    <property type="match status" value="1"/>
</dbReference>
<reference evidence="3" key="1">
    <citation type="submission" date="2020-06" db="EMBL/GenBank/DDBJ databases">
        <authorList>
            <person name="Li T."/>
            <person name="Hu X."/>
            <person name="Zhang T."/>
            <person name="Song X."/>
            <person name="Zhang H."/>
            <person name="Dai N."/>
            <person name="Sheng W."/>
            <person name="Hou X."/>
            <person name="Wei L."/>
        </authorList>
    </citation>
    <scope>NUCLEOTIDE SEQUENCE</scope>
    <source>
        <strain evidence="3">G01</strain>
        <tissue evidence="3">Leaf</tissue>
    </source>
</reference>
<sequence length="242" mass="27094">MKIKFLVIGGVGEAHAETLQARKCYVEAIKRGKKRKETKDSNKRERMPSPETDKEASARVQLVDELLTIELTLGDPGEGYENKIQDDRKYLKSSNQLPSKEQRYLCMDSPGTGGDRPRCHHAPPQLKPWCQAGATYQRLVDKILGPQLGRNMEVYVDDMLIKSEETRNHVEDLEETFAVLRKFKLKLNPGKCTFGVSGGRFQGFMVTQQGIEANPAKIKAILDIEPPQHQRSATANGKDGSA</sequence>
<dbReference type="InterPro" id="IPR053134">
    <property type="entry name" value="RNA-dir_DNA_polymerase"/>
</dbReference>
<reference evidence="3" key="2">
    <citation type="journal article" date="2024" name="Plant">
        <title>Genomic evolution and insights into agronomic trait innovations of Sesamum species.</title>
        <authorList>
            <person name="Miao H."/>
            <person name="Wang L."/>
            <person name="Qu L."/>
            <person name="Liu H."/>
            <person name="Sun Y."/>
            <person name="Le M."/>
            <person name="Wang Q."/>
            <person name="Wei S."/>
            <person name="Zheng Y."/>
            <person name="Lin W."/>
            <person name="Duan Y."/>
            <person name="Cao H."/>
            <person name="Xiong S."/>
            <person name="Wang X."/>
            <person name="Wei L."/>
            <person name="Li C."/>
            <person name="Ma Q."/>
            <person name="Ju M."/>
            <person name="Zhao R."/>
            <person name="Li G."/>
            <person name="Mu C."/>
            <person name="Tian Q."/>
            <person name="Mei H."/>
            <person name="Zhang T."/>
            <person name="Gao T."/>
            <person name="Zhang H."/>
        </authorList>
    </citation>
    <scope>NUCLEOTIDE SEQUENCE</scope>
    <source>
        <strain evidence="3">G01</strain>
    </source>
</reference>
<feature type="compositionally biased region" description="Basic and acidic residues" evidence="1">
    <location>
        <begin position="37"/>
        <end position="57"/>
    </location>
</feature>
<dbReference type="InterPro" id="IPR043502">
    <property type="entry name" value="DNA/RNA_pol_sf"/>
</dbReference>
<organism evidence="3">
    <name type="scientific">Sesamum angustifolium</name>
    <dbReference type="NCBI Taxonomy" id="2727405"/>
    <lineage>
        <taxon>Eukaryota</taxon>
        <taxon>Viridiplantae</taxon>
        <taxon>Streptophyta</taxon>
        <taxon>Embryophyta</taxon>
        <taxon>Tracheophyta</taxon>
        <taxon>Spermatophyta</taxon>
        <taxon>Magnoliopsida</taxon>
        <taxon>eudicotyledons</taxon>
        <taxon>Gunneridae</taxon>
        <taxon>Pentapetalae</taxon>
        <taxon>asterids</taxon>
        <taxon>lamiids</taxon>
        <taxon>Lamiales</taxon>
        <taxon>Pedaliaceae</taxon>
        <taxon>Sesamum</taxon>
    </lineage>
</organism>
<dbReference type="Gene3D" id="3.30.70.270">
    <property type="match status" value="1"/>
</dbReference>
<gene>
    <name evidence="3" type="ORF">Sangu_3154000</name>
</gene>
<feature type="region of interest" description="Disordered" evidence="1">
    <location>
        <begin position="31"/>
        <end position="57"/>
    </location>
</feature>
<dbReference type="AlphaFoldDB" id="A0AAW2JVG7"/>
<evidence type="ECO:0000259" key="2">
    <source>
        <dbReference type="Pfam" id="PF00078"/>
    </source>
</evidence>
<dbReference type="InterPro" id="IPR043128">
    <property type="entry name" value="Rev_trsase/Diguanyl_cyclase"/>
</dbReference>
<dbReference type="InterPro" id="IPR000477">
    <property type="entry name" value="RT_dom"/>
</dbReference>
<dbReference type="PANTHER" id="PTHR24559">
    <property type="entry name" value="TRANSPOSON TY3-I GAG-POL POLYPROTEIN"/>
    <property type="match status" value="1"/>
</dbReference>
<dbReference type="SUPFAM" id="SSF56672">
    <property type="entry name" value="DNA/RNA polymerases"/>
    <property type="match status" value="1"/>
</dbReference>
<feature type="domain" description="Reverse transcriptase" evidence="2">
    <location>
        <begin position="132"/>
        <end position="204"/>
    </location>
</feature>
<dbReference type="CDD" id="cd01647">
    <property type="entry name" value="RT_LTR"/>
    <property type="match status" value="1"/>
</dbReference>
<name>A0AAW2JVG7_9LAMI</name>
<dbReference type="PANTHER" id="PTHR24559:SF444">
    <property type="entry name" value="REVERSE TRANSCRIPTASE DOMAIN-CONTAINING PROTEIN"/>
    <property type="match status" value="1"/>
</dbReference>
<comment type="caution">
    <text evidence="3">The sequence shown here is derived from an EMBL/GenBank/DDBJ whole genome shotgun (WGS) entry which is preliminary data.</text>
</comment>
<proteinExistence type="predicted"/>
<evidence type="ECO:0000256" key="1">
    <source>
        <dbReference type="SAM" id="MobiDB-lite"/>
    </source>
</evidence>